<comment type="caution">
    <text evidence="2">The sequence shown here is derived from an EMBL/GenBank/DDBJ whole genome shotgun (WGS) entry which is preliminary data.</text>
</comment>
<evidence type="ECO:0000313" key="3">
    <source>
        <dbReference type="Proteomes" id="UP000245412"/>
    </source>
</evidence>
<keyword evidence="3" id="KW-1185">Reference proteome</keyword>
<dbReference type="PANTHER" id="PTHR43312:SF1">
    <property type="entry name" value="NADP-DEPENDENT OXIDOREDUCTASE DOMAIN-CONTAINING PROTEIN"/>
    <property type="match status" value="1"/>
</dbReference>
<organism evidence="2 3">
    <name type="scientific">Murimonas intestini</name>
    <dbReference type="NCBI Taxonomy" id="1337051"/>
    <lineage>
        <taxon>Bacteria</taxon>
        <taxon>Bacillati</taxon>
        <taxon>Bacillota</taxon>
        <taxon>Clostridia</taxon>
        <taxon>Lachnospirales</taxon>
        <taxon>Lachnospiraceae</taxon>
        <taxon>Murimonas</taxon>
    </lineage>
</organism>
<evidence type="ECO:0000259" key="1">
    <source>
        <dbReference type="Pfam" id="PF00248"/>
    </source>
</evidence>
<gene>
    <name evidence="2" type="ORF">C7383_101494</name>
</gene>
<dbReference type="InterPro" id="IPR036812">
    <property type="entry name" value="NAD(P)_OxRdtase_dom_sf"/>
</dbReference>
<dbReference type="RefSeq" id="WP_109624532.1">
    <property type="nucleotide sequence ID" value="NZ_JANKBI010000001.1"/>
</dbReference>
<dbReference type="InterPro" id="IPR053135">
    <property type="entry name" value="AKR2_Oxidoreductase"/>
</dbReference>
<proteinExistence type="predicted"/>
<dbReference type="SUPFAM" id="SSF51430">
    <property type="entry name" value="NAD(P)-linked oxidoreductase"/>
    <property type="match status" value="1"/>
</dbReference>
<dbReference type="Pfam" id="PF00248">
    <property type="entry name" value="Aldo_ket_red"/>
    <property type="match status" value="1"/>
</dbReference>
<feature type="domain" description="NADP-dependent oxidoreductase" evidence="1">
    <location>
        <begin position="14"/>
        <end position="127"/>
    </location>
</feature>
<name>A0AB73TAM0_9FIRM</name>
<dbReference type="EMBL" id="QGGY01000001">
    <property type="protein sequence ID" value="PWJ79117.1"/>
    <property type="molecule type" value="Genomic_DNA"/>
</dbReference>
<accession>A0AB73TAM0</accession>
<sequence>MQYKAYKDGIRLSRLGMGVMRLPIENQDDFRINYEGAKAVIDDCMKKGINYYDTAYIYHGGNSEKFLGQALAEYPRDSFYVADKFNLQADPDFRAQFAEQLRRLKMEYIDFYLLHGIQDNICLCELWLLQEALSPGI</sequence>
<dbReference type="InterPro" id="IPR023210">
    <property type="entry name" value="NADP_OxRdtase_dom"/>
</dbReference>
<dbReference type="Gene3D" id="3.20.20.100">
    <property type="entry name" value="NADP-dependent oxidoreductase domain"/>
    <property type="match status" value="1"/>
</dbReference>
<dbReference type="PANTHER" id="PTHR43312">
    <property type="entry name" value="D-THREO-ALDOSE 1-DEHYDROGENASE"/>
    <property type="match status" value="1"/>
</dbReference>
<dbReference type="Proteomes" id="UP000245412">
    <property type="component" value="Unassembled WGS sequence"/>
</dbReference>
<reference evidence="2 3" key="1">
    <citation type="submission" date="2018-05" db="EMBL/GenBank/DDBJ databases">
        <authorList>
            <person name="Goeker M."/>
            <person name="Huntemann M."/>
            <person name="Clum A."/>
            <person name="Pillay M."/>
            <person name="Palaniappan K."/>
            <person name="Varghese N."/>
            <person name="Mikhailova N."/>
            <person name="Stamatis D."/>
            <person name="Reddy T."/>
            <person name="Daum C."/>
            <person name="Shapiro N."/>
            <person name="Ivanova N."/>
            <person name="Kyrpides N."/>
            <person name="Woyke T."/>
        </authorList>
    </citation>
    <scope>NUCLEOTIDE SEQUENCE [LARGE SCALE GENOMIC DNA]</scope>
    <source>
        <strain evidence="2 3">DSM 26524</strain>
    </source>
</reference>
<dbReference type="AlphaFoldDB" id="A0AB73TAM0"/>
<protein>
    <submittedName>
        <fullName evidence="2">Aldo/keto reductase family protein</fullName>
    </submittedName>
</protein>
<evidence type="ECO:0000313" key="2">
    <source>
        <dbReference type="EMBL" id="PWJ79117.1"/>
    </source>
</evidence>